<dbReference type="InterPro" id="IPR001206">
    <property type="entry name" value="Diacylglycerol_kinase_cat_dom"/>
</dbReference>
<evidence type="ECO:0000256" key="1">
    <source>
        <dbReference type="ARBA" id="ARBA00001946"/>
    </source>
</evidence>
<keyword evidence="4" id="KW-0547">Nucleotide-binding</keyword>
<evidence type="ECO:0000256" key="2">
    <source>
        <dbReference type="ARBA" id="ARBA00005983"/>
    </source>
</evidence>
<keyword evidence="8" id="KW-1208">Phospholipid metabolism</keyword>
<organism evidence="11 12">
    <name type="scientific">Corynebacterium bovis DSM 20582 = CIP 54.80</name>
    <dbReference type="NCBI Taxonomy" id="927655"/>
    <lineage>
        <taxon>Bacteria</taxon>
        <taxon>Bacillati</taxon>
        <taxon>Actinomycetota</taxon>
        <taxon>Actinomycetes</taxon>
        <taxon>Mycobacteriales</taxon>
        <taxon>Corynebacteriaceae</taxon>
        <taxon>Corynebacterium</taxon>
    </lineage>
</organism>
<gene>
    <name evidence="11" type="ORF">FHU32_001335</name>
</gene>
<dbReference type="GO" id="GO:0008654">
    <property type="term" value="P:phospholipid biosynthetic process"/>
    <property type="evidence" value="ECO:0007669"/>
    <property type="project" value="UniProtKB-KW"/>
</dbReference>
<dbReference type="InterPro" id="IPR045540">
    <property type="entry name" value="YegS/DAGK_C"/>
</dbReference>
<dbReference type="Proteomes" id="UP000612712">
    <property type="component" value="Unassembled WGS sequence"/>
</dbReference>
<dbReference type="EMBL" id="JACHWT010000005">
    <property type="protein sequence ID" value="MBB3116108.1"/>
    <property type="molecule type" value="Genomic_DNA"/>
</dbReference>
<dbReference type="GO" id="GO:0004143">
    <property type="term" value="F:ATP-dependent diacylglycerol kinase activity"/>
    <property type="evidence" value="ECO:0007669"/>
    <property type="project" value="UniProtKB-EC"/>
</dbReference>
<dbReference type="EC" id="2.7.1.107" evidence="11"/>
<evidence type="ECO:0000313" key="12">
    <source>
        <dbReference type="Proteomes" id="UP000612712"/>
    </source>
</evidence>
<dbReference type="PROSITE" id="PS50146">
    <property type="entry name" value="DAGK"/>
    <property type="match status" value="1"/>
</dbReference>
<dbReference type="Gene3D" id="2.60.200.40">
    <property type="match status" value="1"/>
</dbReference>
<evidence type="ECO:0000256" key="3">
    <source>
        <dbReference type="ARBA" id="ARBA00022679"/>
    </source>
</evidence>
<dbReference type="SUPFAM" id="SSF111331">
    <property type="entry name" value="NAD kinase/diacylglycerol kinase-like"/>
    <property type="match status" value="1"/>
</dbReference>
<dbReference type="InterPro" id="IPR016064">
    <property type="entry name" value="NAD/diacylglycerol_kinase_sf"/>
</dbReference>
<protein>
    <submittedName>
        <fullName evidence="11">Diacylglycerol kinase (ATP)</fullName>
        <ecNumber evidence="11">2.7.1.107</ecNumber>
    </submittedName>
</protein>
<sequence>MRGDEPRAAGGGRGAGAGDVPGDGLGAGAGVGPGGGVGPGDVPPSGRGGAVGPGAGVGPGDGLGAGAGVGPGDGREDAGLYAVGEVDVRRVALLTNPAAGKGTAVAAADAARRRFGERGVDVVSIQGASPASSRELAAQAVADDRIDALVVCGGDGLINLALQEQAGTGTPLGIIPAGTGNDHAREYRIPMDPRRAADVVVGGFTTMTDLGLMTRRAPGARGGVDRAPGARGGVDGAGVAHGVDRAPGARGGADGAGVAHGADRALGVAHGAGASDGVVEQAWFGTIACAGFDSLVSDRTNRIVWPTGRARYNLAIVMEFLNFHSIPTRLVLDHERVIEDHMTLVAMGNTRSYGGGMLICPQADHHDGLLDVTVLERMNRFRAAAKFGTIFSGEFVNEPGISTYRARHISIEMESTPPISCYADGDRFAPLPVEVEVVRAAGRYIVPRP</sequence>
<keyword evidence="7" id="KW-0443">Lipid metabolism</keyword>
<dbReference type="Pfam" id="PF00781">
    <property type="entry name" value="DAGK_cat"/>
    <property type="match status" value="1"/>
</dbReference>
<comment type="caution">
    <text evidence="11">The sequence shown here is derived from an EMBL/GenBank/DDBJ whole genome shotgun (WGS) entry which is preliminary data.</text>
</comment>
<dbReference type="GO" id="GO:0005524">
    <property type="term" value="F:ATP binding"/>
    <property type="evidence" value="ECO:0007669"/>
    <property type="project" value="UniProtKB-KW"/>
</dbReference>
<comment type="cofactor">
    <cofactor evidence="1">
        <name>Mg(2+)</name>
        <dbReference type="ChEBI" id="CHEBI:18420"/>
    </cofactor>
</comment>
<feature type="compositionally biased region" description="Gly residues" evidence="9">
    <location>
        <begin position="9"/>
        <end position="39"/>
    </location>
</feature>
<reference evidence="11" key="1">
    <citation type="submission" date="2020-08" db="EMBL/GenBank/DDBJ databases">
        <title>Sequencing the genomes of 1000 actinobacteria strains.</title>
        <authorList>
            <person name="Klenk H.-P."/>
        </authorList>
    </citation>
    <scope>NUCLEOTIDE SEQUENCE</scope>
    <source>
        <strain evidence="11">DSM 20582</strain>
    </source>
</reference>
<evidence type="ECO:0000259" key="10">
    <source>
        <dbReference type="PROSITE" id="PS50146"/>
    </source>
</evidence>
<proteinExistence type="inferred from homology"/>
<keyword evidence="7" id="KW-0594">Phospholipid biosynthesis</keyword>
<evidence type="ECO:0000256" key="4">
    <source>
        <dbReference type="ARBA" id="ARBA00022741"/>
    </source>
</evidence>
<dbReference type="GO" id="GO:0005886">
    <property type="term" value="C:plasma membrane"/>
    <property type="evidence" value="ECO:0007669"/>
    <property type="project" value="TreeGrafter"/>
</dbReference>
<evidence type="ECO:0000256" key="7">
    <source>
        <dbReference type="ARBA" id="ARBA00023209"/>
    </source>
</evidence>
<feature type="region of interest" description="Disordered" evidence="9">
    <location>
        <begin position="1"/>
        <end position="71"/>
    </location>
</feature>
<keyword evidence="6" id="KW-0067">ATP-binding</keyword>
<dbReference type="InterPro" id="IPR050187">
    <property type="entry name" value="Lipid_Phosphate_FormReg"/>
</dbReference>
<dbReference type="AlphaFoldDB" id="A0A8H9YA26"/>
<dbReference type="Pfam" id="PF19279">
    <property type="entry name" value="YegS_C"/>
    <property type="match status" value="1"/>
</dbReference>
<dbReference type="InterPro" id="IPR017438">
    <property type="entry name" value="ATP-NAD_kinase_N"/>
</dbReference>
<feature type="compositionally biased region" description="Gly residues" evidence="9">
    <location>
        <begin position="46"/>
        <end position="71"/>
    </location>
</feature>
<dbReference type="SMART" id="SM00046">
    <property type="entry name" value="DAGKc"/>
    <property type="match status" value="1"/>
</dbReference>
<accession>A0A8H9YA26</accession>
<evidence type="ECO:0000256" key="5">
    <source>
        <dbReference type="ARBA" id="ARBA00022777"/>
    </source>
</evidence>
<keyword evidence="7" id="KW-0444">Lipid biosynthesis</keyword>
<keyword evidence="5 11" id="KW-0418">Kinase</keyword>
<comment type="similarity">
    <text evidence="2">Belongs to the diacylglycerol/lipid kinase family.</text>
</comment>
<dbReference type="Gene3D" id="3.40.50.10330">
    <property type="entry name" value="Probable inorganic polyphosphate/atp-NAD kinase, domain 1"/>
    <property type="match status" value="1"/>
</dbReference>
<keyword evidence="3 11" id="KW-0808">Transferase</keyword>
<name>A0A8H9YA26_9CORY</name>
<evidence type="ECO:0000256" key="8">
    <source>
        <dbReference type="ARBA" id="ARBA00023264"/>
    </source>
</evidence>
<evidence type="ECO:0000313" key="11">
    <source>
        <dbReference type="EMBL" id="MBB3116108.1"/>
    </source>
</evidence>
<evidence type="ECO:0000256" key="9">
    <source>
        <dbReference type="SAM" id="MobiDB-lite"/>
    </source>
</evidence>
<feature type="domain" description="DAGKc" evidence="10">
    <location>
        <begin position="86"/>
        <end position="217"/>
    </location>
</feature>
<evidence type="ECO:0000256" key="6">
    <source>
        <dbReference type="ARBA" id="ARBA00022840"/>
    </source>
</evidence>
<dbReference type="PANTHER" id="PTHR12358:SF106">
    <property type="entry name" value="LIPID KINASE YEGS"/>
    <property type="match status" value="1"/>
</dbReference>
<dbReference type="PANTHER" id="PTHR12358">
    <property type="entry name" value="SPHINGOSINE KINASE"/>
    <property type="match status" value="1"/>
</dbReference>